<evidence type="ECO:0000256" key="1">
    <source>
        <dbReference type="SAM" id="SignalP"/>
    </source>
</evidence>
<dbReference type="Pfam" id="PF03358">
    <property type="entry name" value="FMN_red"/>
    <property type="match status" value="1"/>
</dbReference>
<accession>A0A8J7PKW3</accession>
<dbReference type="Proteomes" id="UP000664414">
    <property type="component" value="Unassembled WGS sequence"/>
</dbReference>
<dbReference type="GO" id="GO:0016491">
    <property type="term" value="F:oxidoreductase activity"/>
    <property type="evidence" value="ECO:0007669"/>
    <property type="project" value="InterPro"/>
</dbReference>
<evidence type="ECO:0000313" key="4">
    <source>
        <dbReference type="Proteomes" id="UP000664414"/>
    </source>
</evidence>
<keyword evidence="1" id="KW-0732">Signal</keyword>
<reference evidence="3" key="1">
    <citation type="submission" date="2021-02" db="EMBL/GenBank/DDBJ databases">
        <title>Thiocyanate and organic carbon inputs drive convergent selection for specific autotrophic Afipia and Thiobacillus strains within complex microbiomes.</title>
        <authorList>
            <person name="Huddy R.J."/>
            <person name="Sachdeva R."/>
            <person name="Kadzinga F."/>
            <person name="Kantor R.S."/>
            <person name="Harrison S.T.L."/>
            <person name="Banfield J.F."/>
        </authorList>
    </citation>
    <scope>NUCLEOTIDE SEQUENCE</scope>
    <source>
        <strain evidence="3">SCN18_10_11_15_R4_P_38_20</strain>
    </source>
</reference>
<proteinExistence type="predicted"/>
<evidence type="ECO:0000259" key="2">
    <source>
        <dbReference type="Pfam" id="PF03358"/>
    </source>
</evidence>
<comment type="caution">
    <text evidence="3">The sequence shown here is derived from an EMBL/GenBank/DDBJ whole genome shotgun (WGS) entry which is preliminary data.</text>
</comment>
<protein>
    <submittedName>
        <fullName evidence="3">NAD(P)H-dependent oxidoreductase</fullName>
    </submittedName>
</protein>
<dbReference type="EMBL" id="JAFKGL010000034">
    <property type="protein sequence ID" value="MBN9413702.1"/>
    <property type="molecule type" value="Genomic_DNA"/>
</dbReference>
<name>A0A8J7PKW3_9PROT</name>
<dbReference type="PANTHER" id="PTHR30543">
    <property type="entry name" value="CHROMATE REDUCTASE"/>
    <property type="match status" value="1"/>
</dbReference>
<feature type="chain" id="PRO_5035299626" evidence="1">
    <location>
        <begin position="20"/>
        <end position="221"/>
    </location>
</feature>
<dbReference type="InterPro" id="IPR050712">
    <property type="entry name" value="NAD(P)H-dep_reductase"/>
</dbReference>
<dbReference type="GO" id="GO:0010181">
    <property type="term" value="F:FMN binding"/>
    <property type="evidence" value="ECO:0007669"/>
    <property type="project" value="TreeGrafter"/>
</dbReference>
<dbReference type="PANTHER" id="PTHR30543:SF21">
    <property type="entry name" value="NAD(P)H-DEPENDENT FMN REDUCTASE LOT6"/>
    <property type="match status" value="1"/>
</dbReference>
<dbReference type="InterPro" id="IPR005025">
    <property type="entry name" value="FMN_Rdtase-like_dom"/>
</dbReference>
<gene>
    <name evidence="3" type="ORF">J0H12_07285</name>
</gene>
<dbReference type="InterPro" id="IPR029039">
    <property type="entry name" value="Flavoprotein-like_sf"/>
</dbReference>
<organism evidence="3 4">
    <name type="scientific">Candidatus Paracaedimonas acanthamoebae</name>
    <dbReference type="NCBI Taxonomy" id="244581"/>
    <lineage>
        <taxon>Bacteria</taxon>
        <taxon>Pseudomonadati</taxon>
        <taxon>Pseudomonadota</taxon>
        <taxon>Alphaproteobacteria</taxon>
        <taxon>Holosporales</taxon>
        <taxon>Caedimonadaceae</taxon>
        <taxon>Candidatus Paracaedimonas</taxon>
    </lineage>
</organism>
<evidence type="ECO:0000313" key="3">
    <source>
        <dbReference type="EMBL" id="MBN9413702.1"/>
    </source>
</evidence>
<dbReference type="Gene3D" id="3.40.50.360">
    <property type="match status" value="1"/>
</dbReference>
<sequence>MRFILGLFLMIWAPLSVMGQEENNQLKANSTYKIGIIIGSTRPNKIGGQVSEWIFQQVQETPNVQFTLIDLEKWNLPLFNEPGMPMNGPATYTHAYTKKWSQEIASYDGYIFVTPQYNCGYPASLKNAIDYLYVEWKEKPAIIVSYGYQDGGKKAATQLTQVLECFKMKLTTTMPAIGLVHTMLDEKKKLKNLSEDFKPHRESILKAVNELVENLKSFHKD</sequence>
<feature type="signal peptide" evidence="1">
    <location>
        <begin position="1"/>
        <end position="19"/>
    </location>
</feature>
<dbReference type="AlphaFoldDB" id="A0A8J7PKW3"/>
<feature type="domain" description="NADPH-dependent FMN reductase-like" evidence="2">
    <location>
        <begin position="33"/>
        <end position="170"/>
    </location>
</feature>
<dbReference type="SUPFAM" id="SSF52218">
    <property type="entry name" value="Flavoproteins"/>
    <property type="match status" value="1"/>
</dbReference>
<dbReference type="GO" id="GO:0005829">
    <property type="term" value="C:cytosol"/>
    <property type="evidence" value="ECO:0007669"/>
    <property type="project" value="TreeGrafter"/>
</dbReference>